<accession>A0A370KIM4</accession>
<comment type="caution">
    <text evidence="1">The sequence shown here is derived from an EMBL/GenBank/DDBJ whole genome shotgun (WGS) entry which is preliminary data.</text>
</comment>
<sequence length="65" mass="7178">MAARQGLGRSCLQRKCVGYEGVINHIAFARGIFDDQAFFVLIKRSVAVSTMSHIEQSTMNGISLF</sequence>
<evidence type="ECO:0000313" key="2">
    <source>
        <dbReference type="Proteomes" id="UP000254939"/>
    </source>
</evidence>
<proteinExistence type="predicted"/>
<evidence type="ECO:0000313" key="1">
    <source>
        <dbReference type="EMBL" id="RDJ04511.1"/>
    </source>
</evidence>
<organism evidence="1 2">
    <name type="scientific">Rhizobium grahamii</name>
    <dbReference type="NCBI Taxonomy" id="1120045"/>
    <lineage>
        <taxon>Bacteria</taxon>
        <taxon>Pseudomonadati</taxon>
        <taxon>Pseudomonadota</taxon>
        <taxon>Alphaproteobacteria</taxon>
        <taxon>Hyphomicrobiales</taxon>
        <taxon>Rhizobiaceae</taxon>
        <taxon>Rhizobium/Agrobacterium group</taxon>
        <taxon>Rhizobium</taxon>
    </lineage>
</organism>
<dbReference type="EMBL" id="NAAC01000038">
    <property type="protein sequence ID" value="RDJ04511.1"/>
    <property type="molecule type" value="Genomic_DNA"/>
</dbReference>
<gene>
    <name evidence="1" type="ORF">B5K06_27125</name>
</gene>
<reference evidence="1 2" key="1">
    <citation type="submission" date="2017-03" db="EMBL/GenBank/DDBJ databases">
        <title>Genome analysis of Rhizobial strains effectives or ineffectives for nitrogen fixation isolated from bean seeds.</title>
        <authorList>
            <person name="Peralta H."/>
            <person name="Aguilar-Vera A."/>
            <person name="Mora Y."/>
            <person name="Vargas-Lagunas C."/>
            <person name="Girard L."/>
            <person name="Mora J."/>
        </authorList>
    </citation>
    <scope>NUCLEOTIDE SEQUENCE [LARGE SCALE GENOMIC DNA]</scope>
    <source>
        <strain evidence="1 2">CCGM3</strain>
    </source>
</reference>
<name>A0A370KIM4_9HYPH</name>
<dbReference type="Proteomes" id="UP000254939">
    <property type="component" value="Unassembled WGS sequence"/>
</dbReference>
<protein>
    <submittedName>
        <fullName evidence="1">Uncharacterized protein</fullName>
    </submittedName>
</protein>
<dbReference type="AlphaFoldDB" id="A0A370KIM4"/>